<comment type="caution">
    <text evidence="8">The sequence shown here is derived from an EMBL/GenBank/DDBJ whole genome shotgun (WGS) entry which is preliminary data.</text>
</comment>
<dbReference type="OrthoDB" id="9798408at2"/>
<name>A0A845L0N4_9FIRM</name>
<dbReference type="AlphaFoldDB" id="A0A845L0N4"/>
<keyword evidence="3" id="KW-1003">Cell membrane</keyword>
<evidence type="ECO:0000256" key="4">
    <source>
        <dbReference type="ARBA" id="ARBA00022692"/>
    </source>
</evidence>
<keyword evidence="6 7" id="KW-0472">Membrane</keyword>
<evidence type="ECO:0000256" key="2">
    <source>
        <dbReference type="ARBA" id="ARBA00006386"/>
    </source>
</evidence>
<dbReference type="EMBL" id="WXEY01000009">
    <property type="protein sequence ID" value="MZP30017.1"/>
    <property type="molecule type" value="Genomic_DNA"/>
</dbReference>
<keyword evidence="4 7" id="KW-0812">Transmembrane</keyword>
<reference evidence="8 9" key="1">
    <citation type="submission" date="2020-01" db="EMBL/GenBank/DDBJ databases">
        <title>Whole-genome sequence of Heliobacterium undosum DSM 13378.</title>
        <authorList>
            <person name="Kyndt J.A."/>
            <person name="Meyer T.E."/>
        </authorList>
    </citation>
    <scope>NUCLEOTIDE SEQUENCE [LARGE SCALE GENOMIC DNA]</scope>
    <source>
        <strain evidence="8 9">DSM 13378</strain>
    </source>
</reference>
<proteinExistence type="inferred from homology"/>
<evidence type="ECO:0000256" key="3">
    <source>
        <dbReference type="ARBA" id="ARBA00022475"/>
    </source>
</evidence>
<keyword evidence="9" id="KW-1185">Reference proteome</keyword>
<evidence type="ECO:0000313" key="9">
    <source>
        <dbReference type="Proteomes" id="UP000463470"/>
    </source>
</evidence>
<organism evidence="8 9">
    <name type="scientific">Heliomicrobium undosum</name>
    <dbReference type="NCBI Taxonomy" id="121734"/>
    <lineage>
        <taxon>Bacteria</taxon>
        <taxon>Bacillati</taxon>
        <taxon>Bacillota</taxon>
        <taxon>Clostridia</taxon>
        <taxon>Eubacteriales</taxon>
        <taxon>Heliobacteriaceae</taxon>
        <taxon>Heliomicrobium</taxon>
    </lineage>
</organism>
<gene>
    <name evidence="8" type="ORF">GTO91_09900</name>
</gene>
<comment type="subcellular location">
    <subcellularLocation>
        <location evidence="1">Cell membrane</location>
        <topology evidence="1">Multi-pass membrane protein</topology>
    </subcellularLocation>
</comment>
<feature type="transmembrane region" description="Helical" evidence="7">
    <location>
        <begin position="109"/>
        <end position="128"/>
    </location>
</feature>
<dbReference type="Proteomes" id="UP000463470">
    <property type="component" value="Unassembled WGS sequence"/>
</dbReference>
<feature type="transmembrane region" description="Helical" evidence="7">
    <location>
        <begin position="6"/>
        <end position="23"/>
    </location>
</feature>
<accession>A0A845L0N4</accession>
<sequence length="176" mass="19659">METMKQYRWSFALFLLIVLLYLFDQQLGRDAFFITYDNLEQMLALVPPIFILMGLLDVWIPKETLIRYMGPGSSYRGLAIAFLLGTAAAGPLYVAFPLAILLLKKGARLANVVFFLGVWSSTKLPIVLFEIASFGLTFTVIHIGISIPAYLATAYLIEKMVSDTELRGIIQKAEVA</sequence>
<dbReference type="Pfam" id="PF03773">
    <property type="entry name" value="ArsP_1"/>
    <property type="match status" value="1"/>
</dbReference>
<protein>
    <submittedName>
        <fullName evidence="8">Permease</fullName>
    </submittedName>
</protein>
<evidence type="ECO:0000313" key="8">
    <source>
        <dbReference type="EMBL" id="MZP30017.1"/>
    </source>
</evidence>
<feature type="transmembrane region" description="Helical" evidence="7">
    <location>
        <begin position="80"/>
        <end position="102"/>
    </location>
</feature>
<evidence type="ECO:0000256" key="1">
    <source>
        <dbReference type="ARBA" id="ARBA00004651"/>
    </source>
</evidence>
<evidence type="ECO:0000256" key="7">
    <source>
        <dbReference type="SAM" id="Phobius"/>
    </source>
</evidence>
<feature type="transmembrane region" description="Helical" evidence="7">
    <location>
        <begin position="43"/>
        <end position="60"/>
    </location>
</feature>
<keyword evidence="5 7" id="KW-1133">Transmembrane helix</keyword>
<evidence type="ECO:0000256" key="6">
    <source>
        <dbReference type="ARBA" id="ARBA00023136"/>
    </source>
</evidence>
<dbReference type="InterPro" id="IPR005524">
    <property type="entry name" value="DUF318"/>
</dbReference>
<evidence type="ECO:0000256" key="5">
    <source>
        <dbReference type="ARBA" id="ARBA00022989"/>
    </source>
</evidence>
<dbReference type="GO" id="GO:0005886">
    <property type="term" value="C:plasma membrane"/>
    <property type="evidence" value="ECO:0007669"/>
    <property type="project" value="UniProtKB-SubCell"/>
</dbReference>
<feature type="transmembrane region" description="Helical" evidence="7">
    <location>
        <begin position="134"/>
        <end position="157"/>
    </location>
</feature>
<comment type="similarity">
    <text evidence="2">Belongs to the UPF0718 family.</text>
</comment>